<dbReference type="Proteomes" id="UP000052023">
    <property type="component" value="Unassembled WGS sequence"/>
</dbReference>
<sequence>MVHHAIFGSLGRMIAILLEHHGGMLPFWLSPDQIAVAPISKDQVGYGADVLAAFEDAGIRAVAYDGTDTLSRRIVAAHEMAVPVMAIVGGREMRDGRVSLRERDGSQADVPLAEAVSRLQARAQPCAPVAKAL</sequence>
<dbReference type="EMBL" id="LLYA01000101">
    <property type="protein sequence ID" value="KRR28271.1"/>
    <property type="molecule type" value="Genomic_DNA"/>
</dbReference>
<keyword evidence="4" id="KW-0030">Aminoacyl-tRNA synthetase</keyword>
<evidence type="ECO:0000256" key="4">
    <source>
        <dbReference type="ARBA" id="ARBA00023146"/>
    </source>
</evidence>
<dbReference type="GO" id="GO:0004829">
    <property type="term" value="F:threonine-tRNA ligase activity"/>
    <property type="evidence" value="ECO:0007669"/>
    <property type="project" value="TreeGrafter"/>
</dbReference>
<name>A0A0R3ND31_9BRAD</name>
<comment type="caution">
    <text evidence="6">The sequence shown here is derived from an EMBL/GenBank/DDBJ whole genome shotgun (WGS) entry which is preliminary data.</text>
</comment>
<dbReference type="AlphaFoldDB" id="A0A0R3ND31"/>
<dbReference type="PANTHER" id="PTHR11451:SF44">
    <property type="entry name" value="THREONINE--TRNA LIGASE, CHLOROPLASTIC_MITOCHONDRIAL 2"/>
    <property type="match status" value="1"/>
</dbReference>
<organism evidence="6 7">
    <name type="scientific">Bradyrhizobium retamae</name>
    <dbReference type="NCBI Taxonomy" id="1300035"/>
    <lineage>
        <taxon>Bacteria</taxon>
        <taxon>Pseudomonadati</taxon>
        <taxon>Pseudomonadota</taxon>
        <taxon>Alphaproteobacteria</taxon>
        <taxon>Hyphomicrobiales</taxon>
        <taxon>Nitrobacteraceae</taxon>
        <taxon>Bradyrhizobium</taxon>
    </lineage>
</organism>
<keyword evidence="2" id="KW-0547">Nucleotide-binding</keyword>
<protein>
    <recommendedName>
        <fullName evidence="5">Anticodon-binding domain-containing protein</fullName>
    </recommendedName>
</protein>
<reference evidence="6 7" key="1">
    <citation type="submission" date="2014-03" db="EMBL/GenBank/DDBJ databases">
        <title>Bradyrhizobium valentinum sp. nov., isolated from effective nodules of Lupinus mariae-josephae, a lupine endemic of basic-lime soils in Eastern Spain.</title>
        <authorList>
            <person name="Duran D."/>
            <person name="Rey L."/>
            <person name="Navarro A."/>
            <person name="Busquets A."/>
            <person name="Imperial J."/>
            <person name="Ruiz-Argueso T."/>
        </authorList>
    </citation>
    <scope>NUCLEOTIDE SEQUENCE [LARGE SCALE GENOMIC DNA]</scope>
    <source>
        <strain evidence="6 7">Ro19</strain>
    </source>
</reference>
<dbReference type="GO" id="GO:0006435">
    <property type="term" value="P:threonyl-tRNA aminoacylation"/>
    <property type="evidence" value="ECO:0007669"/>
    <property type="project" value="TreeGrafter"/>
</dbReference>
<dbReference type="Pfam" id="PF03129">
    <property type="entry name" value="HGTP_anticodon"/>
    <property type="match status" value="1"/>
</dbReference>
<keyword evidence="2" id="KW-0067">ATP-binding</keyword>
<dbReference type="InterPro" id="IPR036621">
    <property type="entry name" value="Anticodon-bd_dom_sf"/>
</dbReference>
<evidence type="ECO:0000313" key="7">
    <source>
        <dbReference type="Proteomes" id="UP000052023"/>
    </source>
</evidence>
<proteinExistence type="predicted"/>
<keyword evidence="7" id="KW-1185">Reference proteome</keyword>
<feature type="domain" description="Anticodon-binding" evidence="5">
    <location>
        <begin position="33"/>
        <end position="121"/>
    </location>
</feature>
<evidence type="ECO:0000313" key="6">
    <source>
        <dbReference type="EMBL" id="KRR28271.1"/>
    </source>
</evidence>
<dbReference type="GO" id="GO:0005524">
    <property type="term" value="F:ATP binding"/>
    <property type="evidence" value="ECO:0007669"/>
    <property type="project" value="UniProtKB-KW"/>
</dbReference>
<evidence type="ECO:0000256" key="2">
    <source>
        <dbReference type="ARBA" id="ARBA00022840"/>
    </source>
</evidence>
<dbReference type="Gene3D" id="3.40.50.800">
    <property type="entry name" value="Anticodon-binding domain"/>
    <property type="match status" value="1"/>
</dbReference>
<evidence type="ECO:0000256" key="3">
    <source>
        <dbReference type="ARBA" id="ARBA00022917"/>
    </source>
</evidence>
<evidence type="ECO:0000256" key="1">
    <source>
        <dbReference type="ARBA" id="ARBA00022598"/>
    </source>
</evidence>
<keyword evidence="3" id="KW-0648">Protein biosynthesis</keyword>
<dbReference type="SUPFAM" id="SSF52954">
    <property type="entry name" value="Class II aaRS ABD-related"/>
    <property type="match status" value="1"/>
</dbReference>
<gene>
    <name evidence="6" type="ORF">CQ13_21705</name>
</gene>
<keyword evidence="1" id="KW-0436">Ligase</keyword>
<evidence type="ECO:0000259" key="5">
    <source>
        <dbReference type="Pfam" id="PF03129"/>
    </source>
</evidence>
<accession>A0A0R3ND31</accession>
<dbReference type="PANTHER" id="PTHR11451">
    <property type="entry name" value="THREONINE-TRNA LIGASE"/>
    <property type="match status" value="1"/>
</dbReference>
<dbReference type="InterPro" id="IPR004154">
    <property type="entry name" value="Anticodon-bd"/>
</dbReference>